<protein>
    <submittedName>
        <fullName evidence="2">BgTH12-04751</fullName>
    </submittedName>
</protein>
<keyword evidence="1" id="KW-1133">Transmembrane helix</keyword>
<feature type="transmembrane region" description="Helical" evidence="1">
    <location>
        <begin position="17"/>
        <end position="34"/>
    </location>
</feature>
<accession>A0A9W4CV55</accession>
<name>A0A9W4CV55_BLUGR</name>
<comment type="caution">
    <text evidence="2">The sequence shown here is derived from an EMBL/GenBank/DDBJ whole genome shotgun (WGS) entry which is preliminary data.</text>
</comment>
<evidence type="ECO:0000313" key="3">
    <source>
        <dbReference type="Proteomes" id="UP000683417"/>
    </source>
</evidence>
<gene>
    <name evidence="2" type="ORF">BGTH12_LOCUS457</name>
</gene>
<organism evidence="2 3">
    <name type="scientific">Blumeria graminis f. sp. triticale</name>
    <dbReference type="NCBI Taxonomy" id="1689686"/>
    <lineage>
        <taxon>Eukaryota</taxon>
        <taxon>Fungi</taxon>
        <taxon>Dikarya</taxon>
        <taxon>Ascomycota</taxon>
        <taxon>Pezizomycotina</taxon>
        <taxon>Leotiomycetes</taxon>
        <taxon>Erysiphales</taxon>
        <taxon>Erysiphaceae</taxon>
        <taxon>Blumeria</taxon>
    </lineage>
</organism>
<dbReference type="EMBL" id="CAJHIT010000001">
    <property type="protein sequence ID" value="CAD6499099.1"/>
    <property type="molecule type" value="Genomic_DNA"/>
</dbReference>
<evidence type="ECO:0000313" key="2">
    <source>
        <dbReference type="EMBL" id="CAD6499099.1"/>
    </source>
</evidence>
<keyword evidence="1" id="KW-0472">Membrane</keyword>
<sequence length="373" mass="43126">MLYNPKVSTRVSRYPNMIAWTVLYILTLLPLYFANPPPRKSLREVFKCSPQFISMDQAQEAVKLGCSQMQVALPTSLFPASFIESELFDLTNIVLFTWPVFISDNILRVDYGVNRVVFDSSCRLIGLIQIDPNGPKPCPHLVEAGDLNLAYKLEIYNVPWKNLPLYGFKYENEIYFKNELDEFVISNLNKFHDDSHKNNVLEHYPSDVNEANSGIWTRTIRRGPTGIEIPKGFINRRLIINSLTQIIGITRKAWKDWRPLAELRSLDHAYRMKVFLEREPDMSYEPLNDINFKGIYLSAAMIKSNLHMACKVITERNMGTHLIVGYPYWTDLETISDHPVLKWPLRMPETFVHDGTIIWLVLDAECNFMGVTT</sequence>
<evidence type="ECO:0000256" key="1">
    <source>
        <dbReference type="SAM" id="Phobius"/>
    </source>
</evidence>
<dbReference type="AlphaFoldDB" id="A0A9W4CV55"/>
<reference evidence="2" key="1">
    <citation type="submission" date="2020-10" db="EMBL/GenBank/DDBJ databases">
        <authorList>
            <person name="Muller C M."/>
        </authorList>
    </citation>
    <scope>NUCLEOTIDE SEQUENCE</scope>
    <source>
        <strain evidence="2">THUN-12</strain>
    </source>
</reference>
<dbReference type="Proteomes" id="UP000683417">
    <property type="component" value="Unassembled WGS sequence"/>
</dbReference>
<proteinExistence type="predicted"/>
<keyword evidence="1" id="KW-0812">Transmembrane</keyword>